<keyword evidence="2" id="KW-1185">Reference proteome</keyword>
<dbReference type="RefSeq" id="WP_113690408.1">
    <property type="nucleotide sequence ID" value="NZ_CP015163.1"/>
</dbReference>
<sequence length="69" mass="8139">MTFPAHQGTLQLDSALFPLGTPGGFPRRNRTHARLSGLRTRVTWPTQADLDWYEHNNFRKRLLDRLWHL</sequence>
<reference evidence="1 2" key="1">
    <citation type="submission" date="2016-04" db="EMBL/GenBank/DDBJ databases">
        <title>Complete genome sequence and analysis of deep-sea sediment isolate, Amycolatopsis sp. WP1.</title>
        <authorList>
            <person name="Wang H."/>
            <person name="Chen S."/>
            <person name="Wu Q."/>
        </authorList>
    </citation>
    <scope>NUCLEOTIDE SEQUENCE [LARGE SCALE GENOMIC DNA]</scope>
    <source>
        <strain evidence="1 2">WP1</strain>
    </source>
</reference>
<gene>
    <name evidence="1" type="ORF">A4R43_00145</name>
</gene>
<evidence type="ECO:0000313" key="1">
    <source>
        <dbReference type="EMBL" id="AXB41119.1"/>
    </source>
</evidence>
<dbReference type="Proteomes" id="UP000250434">
    <property type="component" value="Chromosome"/>
</dbReference>
<dbReference type="KEGG" id="aab:A4R43_00145"/>
<evidence type="ECO:0000313" key="2">
    <source>
        <dbReference type="Proteomes" id="UP000250434"/>
    </source>
</evidence>
<protein>
    <submittedName>
        <fullName evidence="1">Uncharacterized protein</fullName>
    </submittedName>
</protein>
<proteinExistence type="predicted"/>
<accession>A0A344KZ95</accession>
<name>A0A344KZ95_9PSEU</name>
<dbReference type="EMBL" id="CP015163">
    <property type="protein sequence ID" value="AXB41119.1"/>
    <property type="molecule type" value="Genomic_DNA"/>
</dbReference>
<organism evidence="1 2">
    <name type="scientific">Amycolatopsis albispora</name>
    <dbReference type="NCBI Taxonomy" id="1804986"/>
    <lineage>
        <taxon>Bacteria</taxon>
        <taxon>Bacillati</taxon>
        <taxon>Actinomycetota</taxon>
        <taxon>Actinomycetes</taxon>
        <taxon>Pseudonocardiales</taxon>
        <taxon>Pseudonocardiaceae</taxon>
        <taxon>Amycolatopsis</taxon>
    </lineage>
</organism>
<dbReference type="AlphaFoldDB" id="A0A344KZ95"/>